<keyword evidence="5 6" id="KW-0472">Membrane</keyword>
<name>A0A1M5XGP6_9FIRM</name>
<dbReference type="STRING" id="1123282.SAMN02745823_01807"/>
<evidence type="ECO:0000256" key="5">
    <source>
        <dbReference type="ARBA" id="ARBA00023136"/>
    </source>
</evidence>
<feature type="transmembrane region" description="Helical" evidence="6">
    <location>
        <begin position="49"/>
        <end position="65"/>
    </location>
</feature>
<dbReference type="PANTHER" id="PTHR34857:SF2">
    <property type="entry name" value="SLL0384 PROTEIN"/>
    <property type="match status" value="1"/>
</dbReference>
<feature type="transmembrane region" description="Helical" evidence="6">
    <location>
        <begin position="237"/>
        <end position="258"/>
    </location>
</feature>
<dbReference type="OrthoDB" id="8585740at2"/>
<dbReference type="CDD" id="cd16914">
    <property type="entry name" value="EcfT"/>
    <property type="match status" value="1"/>
</dbReference>
<dbReference type="Proteomes" id="UP000183995">
    <property type="component" value="Unassembled WGS sequence"/>
</dbReference>
<keyword evidence="2" id="KW-1003">Cell membrane</keyword>
<feature type="transmembrane region" description="Helical" evidence="6">
    <location>
        <begin position="119"/>
        <end position="138"/>
    </location>
</feature>
<evidence type="ECO:0000256" key="2">
    <source>
        <dbReference type="ARBA" id="ARBA00022475"/>
    </source>
</evidence>
<dbReference type="InterPro" id="IPR003339">
    <property type="entry name" value="ABC/ECF_trnsptr_transmembrane"/>
</dbReference>
<feature type="transmembrane region" description="Helical" evidence="6">
    <location>
        <begin position="94"/>
        <end position="113"/>
    </location>
</feature>
<evidence type="ECO:0000256" key="4">
    <source>
        <dbReference type="ARBA" id="ARBA00022989"/>
    </source>
</evidence>
<accession>A0A1M5XGP6</accession>
<evidence type="ECO:0000313" key="7">
    <source>
        <dbReference type="EMBL" id="SHH99007.1"/>
    </source>
</evidence>
<reference evidence="7 8" key="1">
    <citation type="submission" date="2016-11" db="EMBL/GenBank/DDBJ databases">
        <authorList>
            <person name="Jaros S."/>
            <person name="Januszkiewicz K."/>
            <person name="Wedrychowicz H."/>
        </authorList>
    </citation>
    <scope>NUCLEOTIDE SEQUENCE [LARGE SCALE GENOMIC DNA]</scope>
    <source>
        <strain evidence="7 8">DSM 10068</strain>
    </source>
</reference>
<dbReference type="Pfam" id="PF02361">
    <property type="entry name" value="CbiQ"/>
    <property type="match status" value="1"/>
</dbReference>
<dbReference type="GO" id="GO:0005886">
    <property type="term" value="C:plasma membrane"/>
    <property type="evidence" value="ECO:0007669"/>
    <property type="project" value="UniProtKB-ARBA"/>
</dbReference>
<evidence type="ECO:0000256" key="1">
    <source>
        <dbReference type="ARBA" id="ARBA00004141"/>
    </source>
</evidence>
<keyword evidence="4 6" id="KW-1133">Transmembrane helix</keyword>
<organism evidence="7 8">
    <name type="scientific">Sporobacter termitidis DSM 10068</name>
    <dbReference type="NCBI Taxonomy" id="1123282"/>
    <lineage>
        <taxon>Bacteria</taxon>
        <taxon>Bacillati</taxon>
        <taxon>Bacillota</taxon>
        <taxon>Clostridia</taxon>
        <taxon>Eubacteriales</taxon>
        <taxon>Oscillospiraceae</taxon>
        <taxon>Sporobacter</taxon>
    </lineage>
</organism>
<dbReference type="AlphaFoldDB" id="A0A1M5XGP6"/>
<proteinExistence type="predicted"/>
<comment type="subcellular location">
    <subcellularLocation>
        <location evidence="1">Membrane</location>
        <topology evidence="1">Multi-pass membrane protein</topology>
    </subcellularLocation>
</comment>
<sequence>MPEWLQKNENYMPREDKDTFINKSILSFLALIARIKAQDKKEDRFQANAFFRVLFTLMLVVFVSVSRTFSFIYLVIAYLLLLLCFMPGREIAKILRTGLVMTLFTAIILLPTVFYGNTYSIFIIPVKVLVSIIAVNILSYATRWDQITIALKRFHVPDLMIFILDITLKYIVMLGEFSVEMLYALRLRSVGKNAGKYNALSGVAGTLFLKSRDMAEDMYAAMECRGFTGEYRICQKFRFGLADAAYLLINAGIIYIFIRLY</sequence>
<gene>
    <name evidence="7" type="ORF">SAMN02745823_01807</name>
</gene>
<dbReference type="InterPro" id="IPR051611">
    <property type="entry name" value="ECF_transporter_component"/>
</dbReference>
<dbReference type="RefSeq" id="WP_073077922.1">
    <property type="nucleotide sequence ID" value="NZ_FQXV01000005.1"/>
</dbReference>
<keyword evidence="3 6" id="KW-0812">Transmembrane</keyword>
<dbReference type="PANTHER" id="PTHR34857">
    <property type="entry name" value="SLL0384 PROTEIN"/>
    <property type="match status" value="1"/>
</dbReference>
<dbReference type="EMBL" id="FQXV01000005">
    <property type="protein sequence ID" value="SHH99007.1"/>
    <property type="molecule type" value="Genomic_DNA"/>
</dbReference>
<evidence type="ECO:0000313" key="8">
    <source>
        <dbReference type="Proteomes" id="UP000183995"/>
    </source>
</evidence>
<evidence type="ECO:0000256" key="3">
    <source>
        <dbReference type="ARBA" id="ARBA00022692"/>
    </source>
</evidence>
<feature type="transmembrane region" description="Helical" evidence="6">
    <location>
        <begin position="71"/>
        <end position="87"/>
    </location>
</feature>
<protein>
    <submittedName>
        <fullName evidence="7">Cobalt/nickel transport system permease protein</fullName>
    </submittedName>
</protein>
<keyword evidence="8" id="KW-1185">Reference proteome</keyword>
<evidence type="ECO:0000256" key="6">
    <source>
        <dbReference type="SAM" id="Phobius"/>
    </source>
</evidence>